<evidence type="ECO:0000256" key="1">
    <source>
        <dbReference type="ARBA" id="ARBA00004141"/>
    </source>
</evidence>
<keyword evidence="6" id="KW-0479">Metal-binding</keyword>
<dbReference type="SUPFAM" id="SSF56219">
    <property type="entry name" value="DNase I-like"/>
    <property type="match status" value="1"/>
</dbReference>
<evidence type="ECO:0000256" key="9">
    <source>
        <dbReference type="ARBA" id="ARBA00022919"/>
    </source>
</evidence>
<dbReference type="InterPro" id="IPR036691">
    <property type="entry name" value="Endo/exonu/phosph_ase_sf"/>
</dbReference>
<dbReference type="GeneID" id="94352860"/>
<evidence type="ECO:0000313" key="15">
    <source>
        <dbReference type="EMBL" id="TDH69110.1"/>
    </source>
</evidence>
<evidence type="ECO:0000256" key="2">
    <source>
        <dbReference type="ARBA" id="ARBA00004760"/>
    </source>
</evidence>
<dbReference type="PANTHER" id="PTHR16320">
    <property type="entry name" value="SPHINGOMYELINASE FAMILY MEMBER"/>
    <property type="match status" value="1"/>
</dbReference>
<keyword evidence="7" id="KW-0378">Hydrolase</keyword>
<dbReference type="InterPro" id="IPR038772">
    <property type="entry name" value="Sph/SMPD2-like"/>
</dbReference>
<evidence type="ECO:0000256" key="10">
    <source>
        <dbReference type="ARBA" id="ARBA00022989"/>
    </source>
</evidence>
<dbReference type="AlphaFoldDB" id="A0A976FLN9"/>
<evidence type="ECO:0000313" key="16">
    <source>
        <dbReference type="Proteomes" id="UP000294530"/>
    </source>
</evidence>
<dbReference type="GO" id="GO:0004767">
    <property type="term" value="F:sphingomyelin phosphodiesterase activity"/>
    <property type="evidence" value="ECO:0007669"/>
    <property type="project" value="InterPro"/>
</dbReference>
<dbReference type="InterPro" id="IPR005135">
    <property type="entry name" value="Endo/exonuclease/phosphatase"/>
</dbReference>
<proteinExistence type="inferred from homology"/>
<evidence type="ECO:0000256" key="3">
    <source>
        <dbReference type="ARBA" id="ARBA00004991"/>
    </source>
</evidence>
<keyword evidence="5 13" id="KW-0812">Transmembrane</keyword>
<accession>A0A976FLN9</accession>
<dbReference type="PANTHER" id="PTHR16320:SF24">
    <property type="entry name" value="PHOSPHODIESTERASE, PUTATIVE-RELATED"/>
    <property type="match status" value="1"/>
</dbReference>
<dbReference type="GO" id="GO:0006665">
    <property type="term" value="P:sphingolipid metabolic process"/>
    <property type="evidence" value="ECO:0007669"/>
    <property type="project" value="UniProtKB-KW"/>
</dbReference>
<comment type="caution">
    <text evidence="15">The sequence shown here is derived from an EMBL/GenBank/DDBJ whole genome shotgun (WGS) entry which is preliminary data.</text>
</comment>
<evidence type="ECO:0000259" key="14">
    <source>
        <dbReference type="Pfam" id="PF03372"/>
    </source>
</evidence>
<evidence type="ECO:0000256" key="13">
    <source>
        <dbReference type="SAM" id="Phobius"/>
    </source>
</evidence>
<dbReference type="GO" id="GO:0046872">
    <property type="term" value="F:metal ion binding"/>
    <property type="evidence" value="ECO:0007669"/>
    <property type="project" value="UniProtKB-KW"/>
</dbReference>
<comment type="pathway">
    <text evidence="2">Lipid metabolism; sphingolipid metabolism.</text>
</comment>
<evidence type="ECO:0000256" key="11">
    <source>
        <dbReference type="ARBA" id="ARBA00023098"/>
    </source>
</evidence>
<comment type="similarity">
    <text evidence="4">Belongs to the neutral sphingomyelinase family.</text>
</comment>
<dbReference type="Pfam" id="PF03372">
    <property type="entry name" value="Exo_endo_phos"/>
    <property type="match status" value="1"/>
</dbReference>
<dbReference type="EMBL" id="SHOA02000012">
    <property type="protein sequence ID" value="TDH69110.1"/>
    <property type="molecule type" value="Genomic_DNA"/>
</dbReference>
<dbReference type="GO" id="GO:0016020">
    <property type="term" value="C:membrane"/>
    <property type="evidence" value="ECO:0007669"/>
    <property type="project" value="UniProtKB-SubCell"/>
</dbReference>
<dbReference type="RefSeq" id="XP_067818609.1">
    <property type="nucleotide sequence ID" value="XM_067967189.1"/>
</dbReference>
<comment type="pathway">
    <text evidence="3">Sphingolipid metabolism.</text>
</comment>
<name>A0A976FLN9_BRELC</name>
<keyword evidence="11" id="KW-0443">Lipid metabolism</keyword>
<protein>
    <recommendedName>
        <fullName evidence="14">Endonuclease/exonuclease/phosphatase domain-containing protein</fullName>
    </recommendedName>
</protein>
<reference evidence="15 16" key="1">
    <citation type="journal article" date="2021" name="Genome Biol.">
        <title>AFLAP: assembly-free linkage analysis pipeline using k-mers from genome sequencing data.</title>
        <authorList>
            <person name="Fletcher K."/>
            <person name="Zhang L."/>
            <person name="Gil J."/>
            <person name="Han R."/>
            <person name="Cavanaugh K."/>
            <person name="Michelmore R."/>
        </authorList>
    </citation>
    <scope>NUCLEOTIDE SEQUENCE [LARGE SCALE GENOMIC DNA]</scope>
    <source>
        <strain evidence="15 16">SF5</strain>
    </source>
</reference>
<evidence type="ECO:0000256" key="12">
    <source>
        <dbReference type="ARBA" id="ARBA00023136"/>
    </source>
</evidence>
<evidence type="ECO:0000256" key="7">
    <source>
        <dbReference type="ARBA" id="ARBA00022801"/>
    </source>
</evidence>
<feature type="transmembrane region" description="Helical" evidence="13">
    <location>
        <begin position="389"/>
        <end position="411"/>
    </location>
</feature>
<dbReference type="KEGG" id="blac:94352860"/>
<evidence type="ECO:0000256" key="8">
    <source>
        <dbReference type="ARBA" id="ARBA00022842"/>
    </source>
</evidence>
<evidence type="ECO:0000256" key="6">
    <source>
        <dbReference type="ARBA" id="ARBA00022723"/>
    </source>
</evidence>
<dbReference type="OrthoDB" id="387657at2759"/>
<dbReference type="Gene3D" id="3.60.10.10">
    <property type="entry name" value="Endonuclease/exonuclease/phosphatase"/>
    <property type="match status" value="1"/>
</dbReference>
<gene>
    <name evidence="15" type="ORF">CCR75_009144</name>
</gene>
<evidence type="ECO:0000256" key="5">
    <source>
        <dbReference type="ARBA" id="ARBA00022692"/>
    </source>
</evidence>
<keyword evidence="8" id="KW-0460">Magnesium</keyword>
<keyword evidence="12 13" id="KW-0472">Membrane</keyword>
<sequence length="466" mass="52357">MKEVHVVERLRQRVLLEMFNLDPVATPKPSQATWPRWTEEDTETVQLRVLSLNAWGLPVAPKCTERAIEIASAISTEFELVVLQEIWHLRERNLIITKAQQSGFHYYHYFNPAVGFPVPMGADSFGTGLLVLSTFPIASALYHSFSLSGRPYALHESDFVANKGVGLLRIETPAGLIDVYVTHLVANYNALGKPGPGDFYMGHRTGQSYELAQFIAATNRNNLTIVCGDFNSSPNCLELRVPKQLLGLRDAYTDTNDEDGLTFASPENKYSYGEYPMRMDYIMYKINAQHLSLWHLVNSSIFKGFFTDKRGEKTPLSDHFGVRAEFVFKKAIKSALSVDQETTSVALVDAIDVEKETEKAQADAACLREVDRILSIGRTKAIAARHLRLWRAVAFFVAAVAIVAMHVLSIVAFKWSWVVVVGLVGISGIEYVLAFFFLTFECSAFTELLNEVQLQLHLQEHRMARN</sequence>
<feature type="transmembrane region" description="Helical" evidence="13">
    <location>
        <begin position="417"/>
        <end position="440"/>
    </location>
</feature>
<keyword evidence="16" id="KW-1185">Reference proteome</keyword>
<feature type="domain" description="Endonuclease/exonuclease/phosphatase" evidence="14">
    <location>
        <begin position="50"/>
        <end position="319"/>
    </location>
</feature>
<dbReference type="Proteomes" id="UP000294530">
    <property type="component" value="Unassembled WGS sequence"/>
</dbReference>
<evidence type="ECO:0000256" key="4">
    <source>
        <dbReference type="ARBA" id="ARBA00006335"/>
    </source>
</evidence>
<comment type="subcellular location">
    <subcellularLocation>
        <location evidence="1">Membrane</location>
        <topology evidence="1">Multi-pass membrane protein</topology>
    </subcellularLocation>
</comment>
<keyword evidence="9" id="KW-0746">Sphingolipid metabolism</keyword>
<organism evidence="15 16">
    <name type="scientific">Bremia lactucae</name>
    <name type="common">Lettuce downy mildew</name>
    <dbReference type="NCBI Taxonomy" id="4779"/>
    <lineage>
        <taxon>Eukaryota</taxon>
        <taxon>Sar</taxon>
        <taxon>Stramenopiles</taxon>
        <taxon>Oomycota</taxon>
        <taxon>Peronosporomycetes</taxon>
        <taxon>Peronosporales</taxon>
        <taxon>Peronosporaceae</taxon>
        <taxon>Bremia</taxon>
    </lineage>
</organism>
<keyword evidence="10 13" id="KW-1133">Transmembrane helix</keyword>